<evidence type="ECO:0000256" key="3">
    <source>
        <dbReference type="ARBA" id="ARBA00022617"/>
    </source>
</evidence>
<feature type="compositionally biased region" description="Low complexity" evidence="8">
    <location>
        <begin position="168"/>
        <end position="182"/>
    </location>
</feature>
<evidence type="ECO:0000256" key="7">
    <source>
        <dbReference type="PROSITE-ProRule" id="PRU00433"/>
    </source>
</evidence>
<dbReference type="GO" id="GO:0046872">
    <property type="term" value="F:metal ion binding"/>
    <property type="evidence" value="ECO:0007669"/>
    <property type="project" value="UniProtKB-KW"/>
</dbReference>
<keyword evidence="5" id="KW-0249">Electron transport</keyword>
<evidence type="ECO:0000256" key="1">
    <source>
        <dbReference type="ARBA" id="ARBA00006488"/>
    </source>
</evidence>
<keyword evidence="9" id="KW-0732">Signal</keyword>
<keyword evidence="6 7" id="KW-0408">Iron</keyword>
<feature type="domain" description="Cytochrome c" evidence="10">
    <location>
        <begin position="75"/>
        <end position="156"/>
    </location>
</feature>
<evidence type="ECO:0000256" key="8">
    <source>
        <dbReference type="SAM" id="MobiDB-lite"/>
    </source>
</evidence>
<organism evidence="11 12">
    <name type="scientific">Ditylenchus destructor</name>
    <dbReference type="NCBI Taxonomy" id="166010"/>
    <lineage>
        <taxon>Eukaryota</taxon>
        <taxon>Metazoa</taxon>
        <taxon>Ecdysozoa</taxon>
        <taxon>Nematoda</taxon>
        <taxon>Chromadorea</taxon>
        <taxon>Rhabditida</taxon>
        <taxon>Tylenchina</taxon>
        <taxon>Tylenchomorpha</taxon>
        <taxon>Sphaerularioidea</taxon>
        <taxon>Anguinidae</taxon>
        <taxon>Anguininae</taxon>
        <taxon>Ditylenchus</taxon>
    </lineage>
</organism>
<accession>A0AAD4MG27</accession>
<gene>
    <name evidence="11" type="ORF">DdX_21678</name>
</gene>
<dbReference type="Pfam" id="PF00034">
    <property type="entry name" value="Cytochrom_C"/>
    <property type="match status" value="2"/>
</dbReference>
<dbReference type="Gene3D" id="1.10.760.10">
    <property type="entry name" value="Cytochrome c-like domain"/>
    <property type="match status" value="2"/>
</dbReference>
<dbReference type="Proteomes" id="UP001201812">
    <property type="component" value="Unassembled WGS sequence"/>
</dbReference>
<evidence type="ECO:0000256" key="2">
    <source>
        <dbReference type="ARBA" id="ARBA00022448"/>
    </source>
</evidence>
<evidence type="ECO:0000259" key="10">
    <source>
        <dbReference type="PROSITE" id="PS51007"/>
    </source>
</evidence>
<evidence type="ECO:0000256" key="5">
    <source>
        <dbReference type="ARBA" id="ARBA00022982"/>
    </source>
</evidence>
<dbReference type="PANTHER" id="PTHR33751">
    <property type="entry name" value="CBB3-TYPE CYTOCHROME C OXIDASE SUBUNIT FIXP"/>
    <property type="match status" value="1"/>
</dbReference>
<dbReference type="GO" id="GO:0009055">
    <property type="term" value="F:electron transfer activity"/>
    <property type="evidence" value="ECO:0007669"/>
    <property type="project" value="InterPro"/>
</dbReference>
<feature type="region of interest" description="Disordered" evidence="8">
    <location>
        <begin position="49"/>
        <end position="72"/>
    </location>
</feature>
<protein>
    <submittedName>
        <fullName evidence="11">Cytochrome C oxidase, cbb3-type, subunit III domain-containing protein</fullName>
    </submittedName>
</protein>
<evidence type="ECO:0000256" key="4">
    <source>
        <dbReference type="ARBA" id="ARBA00022723"/>
    </source>
</evidence>
<feature type="signal peptide" evidence="9">
    <location>
        <begin position="1"/>
        <end position="47"/>
    </location>
</feature>
<comment type="caution">
    <text evidence="11">The sequence shown here is derived from an EMBL/GenBank/DDBJ whole genome shotgun (WGS) entry which is preliminary data.</text>
</comment>
<feature type="compositionally biased region" description="Basic and acidic residues" evidence="8">
    <location>
        <begin position="14"/>
        <end position="27"/>
    </location>
</feature>
<reference evidence="11" key="1">
    <citation type="submission" date="2022-01" db="EMBL/GenBank/DDBJ databases">
        <title>Genome Sequence Resource for Two Populations of Ditylenchus destructor, the Migratory Endoparasitic Phytonematode.</title>
        <authorList>
            <person name="Zhang H."/>
            <person name="Lin R."/>
            <person name="Xie B."/>
        </authorList>
    </citation>
    <scope>NUCLEOTIDE SEQUENCE</scope>
    <source>
        <strain evidence="11">BazhouSP</strain>
    </source>
</reference>
<proteinExistence type="inferred from homology"/>
<sequence length="280" mass="29048">MKPEAILGSFRTPRRNDQTRIPGKDTMRPQPLAACLALAVLLPLGAAAQPAPAPAAPPAPAPAPAPVPAAATPTGSFDNGRVLAYTCQGCHGITGYKNAYPSYRVPKIGGQTQQYLTQALTEYRQGKRRHPTMQAQSMSFSEQEIADLAVYLSHRQVESSEKSAGDPGHASGEHGSSSSAGLPAGGEAAGEARAKVKSKATSQSCIDCHGADGNAPIDPTYPKLGGQYGDYLAHALQAYRAGDRQHALMTPQAKDLSDQDIADLAAYSAAGRASCGSARG</sequence>
<keyword evidence="4 7" id="KW-0479">Metal-binding</keyword>
<feature type="compositionally biased region" description="Pro residues" evidence="8">
    <location>
        <begin position="51"/>
        <end position="67"/>
    </location>
</feature>
<dbReference type="PANTHER" id="PTHR33751:SF9">
    <property type="entry name" value="CYTOCHROME C4"/>
    <property type="match status" value="1"/>
</dbReference>
<dbReference type="EMBL" id="JAKKPZ010000878">
    <property type="protein sequence ID" value="KAI1691721.1"/>
    <property type="molecule type" value="Genomic_DNA"/>
</dbReference>
<dbReference type="AlphaFoldDB" id="A0AAD4MG27"/>
<dbReference type="InterPro" id="IPR050597">
    <property type="entry name" value="Cytochrome_c_Oxidase_Subunit"/>
</dbReference>
<keyword evidence="12" id="KW-1185">Reference proteome</keyword>
<dbReference type="InterPro" id="IPR036909">
    <property type="entry name" value="Cyt_c-like_dom_sf"/>
</dbReference>
<evidence type="ECO:0000313" key="12">
    <source>
        <dbReference type="Proteomes" id="UP001201812"/>
    </source>
</evidence>
<dbReference type="SUPFAM" id="SSF46626">
    <property type="entry name" value="Cytochrome c"/>
    <property type="match status" value="2"/>
</dbReference>
<evidence type="ECO:0000313" key="11">
    <source>
        <dbReference type="EMBL" id="KAI1691721.1"/>
    </source>
</evidence>
<dbReference type="GO" id="GO:0020037">
    <property type="term" value="F:heme binding"/>
    <property type="evidence" value="ECO:0007669"/>
    <property type="project" value="InterPro"/>
</dbReference>
<comment type="similarity">
    <text evidence="1">Belongs to the cytochrome c family.</text>
</comment>
<feature type="region of interest" description="Disordered" evidence="8">
    <location>
        <begin position="1"/>
        <end position="27"/>
    </location>
</feature>
<dbReference type="PROSITE" id="PS51007">
    <property type="entry name" value="CYTC"/>
    <property type="match status" value="2"/>
</dbReference>
<feature type="region of interest" description="Disordered" evidence="8">
    <location>
        <begin position="156"/>
        <end position="195"/>
    </location>
</feature>
<evidence type="ECO:0000256" key="9">
    <source>
        <dbReference type="SAM" id="SignalP"/>
    </source>
</evidence>
<evidence type="ECO:0000256" key="6">
    <source>
        <dbReference type="ARBA" id="ARBA00023004"/>
    </source>
</evidence>
<dbReference type="InterPro" id="IPR009056">
    <property type="entry name" value="Cyt_c-like_dom"/>
</dbReference>
<keyword evidence="3 7" id="KW-0349">Heme</keyword>
<name>A0AAD4MG27_9BILA</name>
<feature type="domain" description="Cytochrome c" evidence="10">
    <location>
        <begin position="185"/>
        <end position="272"/>
    </location>
</feature>
<feature type="chain" id="PRO_5042179289" evidence="9">
    <location>
        <begin position="48"/>
        <end position="280"/>
    </location>
</feature>
<keyword evidence="2" id="KW-0813">Transport</keyword>